<dbReference type="Proteomes" id="UP000014417">
    <property type="component" value="Unassembled WGS sequence"/>
</dbReference>
<dbReference type="STRING" id="883161.HMPREF9306_01194"/>
<protein>
    <submittedName>
        <fullName evidence="1">Uncharacterized protein</fullName>
    </submittedName>
</protein>
<comment type="caution">
    <text evidence="1">The sequence shown here is derived from an EMBL/GenBank/DDBJ whole genome shotgun (WGS) entry which is preliminary data.</text>
</comment>
<sequence length="121" mass="13839">MSAWHEQADQPQQIVDANGVVWIQYDRLTEFERVWVRADGTSEMPLPGRAIENQYGPCKPLSKITGLDADEYQLICQALSLYAQYAQARSETDTTDKWSQQIRQALNAKHHLEYGWSSSAH</sequence>
<evidence type="ECO:0000313" key="2">
    <source>
        <dbReference type="Proteomes" id="UP000014417"/>
    </source>
</evidence>
<organism evidence="1 2">
    <name type="scientific">Propionimicrobium lymphophilum ACS-093-V-SCH5</name>
    <dbReference type="NCBI Taxonomy" id="883161"/>
    <lineage>
        <taxon>Bacteria</taxon>
        <taxon>Bacillati</taxon>
        <taxon>Actinomycetota</taxon>
        <taxon>Actinomycetes</taxon>
        <taxon>Propionibacteriales</taxon>
        <taxon>Propionibacteriaceae</taxon>
        <taxon>Propionimicrobium</taxon>
    </lineage>
</organism>
<reference evidence="1 2" key="1">
    <citation type="submission" date="2013-04" db="EMBL/GenBank/DDBJ databases">
        <title>The Genome Sequence of Propionimicrobium lymphophilum ACS-093-V-SCH5.</title>
        <authorList>
            <consortium name="The Broad Institute Genomics Platform"/>
            <person name="Earl A."/>
            <person name="Ward D."/>
            <person name="Feldgarden M."/>
            <person name="Gevers D."/>
            <person name="Saerens B."/>
            <person name="Vaneechoutte M."/>
            <person name="Walker B."/>
            <person name="Young S."/>
            <person name="Zeng Q."/>
            <person name="Gargeya S."/>
            <person name="Fitzgerald M."/>
            <person name="Haas B."/>
            <person name="Abouelleil A."/>
            <person name="Allen A.W."/>
            <person name="Alvarado L."/>
            <person name="Arachchi H.M."/>
            <person name="Berlin A.M."/>
            <person name="Chapman S.B."/>
            <person name="Gainer-Dewar J."/>
            <person name="Goldberg J."/>
            <person name="Griggs A."/>
            <person name="Gujja S."/>
            <person name="Hansen M."/>
            <person name="Howarth C."/>
            <person name="Imamovic A."/>
            <person name="Ireland A."/>
            <person name="Larimer J."/>
            <person name="McCowan C."/>
            <person name="Murphy C."/>
            <person name="Pearson M."/>
            <person name="Poon T.W."/>
            <person name="Priest M."/>
            <person name="Roberts A."/>
            <person name="Saif S."/>
            <person name="Shea T."/>
            <person name="Sisk P."/>
            <person name="Sykes S."/>
            <person name="Wortman J."/>
            <person name="Nusbaum C."/>
            <person name="Birren B."/>
        </authorList>
    </citation>
    <scope>NUCLEOTIDE SEQUENCE [LARGE SCALE GENOMIC DNA]</scope>
    <source>
        <strain evidence="1 2">ACS-093-V-SCH5</strain>
    </source>
</reference>
<evidence type="ECO:0000313" key="1">
    <source>
        <dbReference type="EMBL" id="EPD32886.1"/>
    </source>
</evidence>
<proteinExistence type="predicted"/>
<name>S2W170_9ACTN</name>
<accession>S2W170</accession>
<gene>
    <name evidence="1" type="ORF">HMPREF9306_01194</name>
</gene>
<dbReference type="RefSeq" id="WP_016456024.1">
    <property type="nucleotide sequence ID" value="NZ_KE150269.1"/>
</dbReference>
<keyword evidence="2" id="KW-1185">Reference proteome</keyword>
<dbReference type="EMBL" id="AGZR01000006">
    <property type="protein sequence ID" value="EPD32886.1"/>
    <property type="molecule type" value="Genomic_DNA"/>
</dbReference>
<dbReference type="HOGENOM" id="CLU_2035916_0_0_11"/>
<dbReference type="AlphaFoldDB" id="S2W170"/>